<keyword evidence="5 18" id="KW-0812">Transmembrane</keyword>
<evidence type="ECO:0000256" key="10">
    <source>
        <dbReference type="ARBA" id="ARBA00022840"/>
    </source>
</evidence>
<dbReference type="Gene3D" id="3.30.430.20">
    <property type="entry name" value="Gnk2 domain, C-X8-C-X2-C motif"/>
    <property type="match status" value="2"/>
</dbReference>
<accession>A0AAE1MB05</accession>
<dbReference type="FunFam" id="3.30.200.20:FF:000727">
    <property type="entry name" value="Cysteine-rich RLK (RECEPTOR-like protein kinase) 23"/>
    <property type="match status" value="1"/>
</dbReference>
<keyword evidence="14" id="KW-0325">Glycoprotein</keyword>
<feature type="transmembrane region" description="Helical" evidence="18">
    <location>
        <begin position="278"/>
        <end position="299"/>
    </location>
</feature>
<evidence type="ECO:0000256" key="14">
    <source>
        <dbReference type="ARBA" id="ARBA00023180"/>
    </source>
</evidence>
<evidence type="ECO:0000256" key="18">
    <source>
        <dbReference type="SAM" id="Phobius"/>
    </source>
</evidence>
<keyword evidence="11 18" id="KW-1133">Transmembrane helix</keyword>
<reference evidence="22" key="1">
    <citation type="submission" date="2023-10" db="EMBL/GenBank/DDBJ databases">
        <title>Chromosome-level genome of the transformable northern wattle, Acacia crassicarpa.</title>
        <authorList>
            <person name="Massaro I."/>
            <person name="Sinha N.R."/>
            <person name="Poethig S."/>
            <person name="Leichty A.R."/>
        </authorList>
    </citation>
    <scope>NUCLEOTIDE SEQUENCE</scope>
    <source>
        <strain evidence="22">Acra3RX</strain>
        <tissue evidence="22">Leaf</tissue>
    </source>
</reference>
<dbReference type="FunFam" id="1.10.510.10:FF:000129">
    <property type="entry name" value="cysteine-rich receptor-like protein kinase 10"/>
    <property type="match status" value="1"/>
</dbReference>
<dbReference type="SUPFAM" id="SSF56112">
    <property type="entry name" value="Protein kinase-like (PK-like)"/>
    <property type="match status" value="1"/>
</dbReference>
<dbReference type="InterPro" id="IPR001245">
    <property type="entry name" value="Ser-Thr/Tyr_kinase_cat_dom"/>
</dbReference>
<feature type="signal peptide" evidence="19">
    <location>
        <begin position="1"/>
        <end position="29"/>
    </location>
</feature>
<proteinExistence type="predicted"/>
<evidence type="ECO:0000259" key="20">
    <source>
        <dbReference type="PROSITE" id="PS50011"/>
    </source>
</evidence>
<comment type="catalytic activity">
    <reaction evidence="15">
        <text>L-seryl-[protein] + ATP = O-phospho-L-seryl-[protein] + ADP + H(+)</text>
        <dbReference type="Rhea" id="RHEA:17989"/>
        <dbReference type="Rhea" id="RHEA-COMP:9863"/>
        <dbReference type="Rhea" id="RHEA-COMP:11604"/>
        <dbReference type="ChEBI" id="CHEBI:15378"/>
        <dbReference type="ChEBI" id="CHEBI:29999"/>
        <dbReference type="ChEBI" id="CHEBI:30616"/>
        <dbReference type="ChEBI" id="CHEBI:83421"/>
        <dbReference type="ChEBI" id="CHEBI:456216"/>
    </reaction>
</comment>
<keyword evidence="9" id="KW-0418">Kinase</keyword>
<dbReference type="PROSITE" id="PS00107">
    <property type="entry name" value="PROTEIN_KINASE_ATP"/>
    <property type="match status" value="1"/>
</dbReference>
<keyword evidence="6 19" id="KW-0732">Signal</keyword>
<evidence type="ECO:0000256" key="1">
    <source>
        <dbReference type="ARBA" id="ARBA00004167"/>
    </source>
</evidence>
<evidence type="ECO:0000256" key="2">
    <source>
        <dbReference type="ARBA" id="ARBA00022527"/>
    </source>
</evidence>
<evidence type="ECO:0000256" key="13">
    <source>
        <dbReference type="ARBA" id="ARBA00023170"/>
    </source>
</evidence>
<dbReference type="PANTHER" id="PTHR27002:SF1108">
    <property type="entry name" value="CYSTEINE-RICH RECEPTOR-KINASE-LIKE PROTEIN"/>
    <property type="match status" value="1"/>
</dbReference>
<keyword evidence="10 17" id="KW-0067">ATP-binding</keyword>
<dbReference type="Proteomes" id="UP001293593">
    <property type="component" value="Unassembled WGS sequence"/>
</dbReference>
<dbReference type="Gene3D" id="1.10.510.10">
    <property type="entry name" value="Transferase(Phosphotransferase) domain 1"/>
    <property type="match status" value="1"/>
</dbReference>
<protein>
    <recommendedName>
        <fullName evidence="24">Cysteine-rich receptor-like protein kinase</fullName>
    </recommendedName>
</protein>
<dbReference type="InterPro" id="IPR008271">
    <property type="entry name" value="Ser/Thr_kinase_AS"/>
</dbReference>
<keyword evidence="23" id="KW-1185">Reference proteome</keyword>
<evidence type="ECO:0000256" key="6">
    <source>
        <dbReference type="ARBA" id="ARBA00022729"/>
    </source>
</evidence>
<dbReference type="InterPro" id="IPR011009">
    <property type="entry name" value="Kinase-like_dom_sf"/>
</dbReference>
<evidence type="ECO:0000256" key="11">
    <source>
        <dbReference type="ARBA" id="ARBA00022989"/>
    </source>
</evidence>
<dbReference type="GO" id="GO:0005524">
    <property type="term" value="F:ATP binding"/>
    <property type="evidence" value="ECO:0007669"/>
    <property type="project" value="UniProtKB-UniRule"/>
</dbReference>
<evidence type="ECO:0000256" key="5">
    <source>
        <dbReference type="ARBA" id="ARBA00022692"/>
    </source>
</evidence>
<gene>
    <name evidence="22" type="ORF">QN277_005320</name>
</gene>
<dbReference type="GO" id="GO:0004674">
    <property type="term" value="F:protein serine/threonine kinase activity"/>
    <property type="evidence" value="ECO:0007669"/>
    <property type="project" value="UniProtKB-KW"/>
</dbReference>
<comment type="caution">
    <text evidence="22">The sequence shown here is derived from an EMBL/GenBank/DDBJ whole genome shotgun (WGS) entry which is preliminary data.</text>
</comment>
<dbReference type="PROSITE" id="PS00108">
    <property type="entry name" value="PROTEIN_KINASE_ST"/>
    <property type="match status" value="1"/>
</dbReference>
<evidence type="ECO:0000256" key="7">
    <source>
        <dbReference type="ARBA" id="ARBA00022737"/>
    </source>
</evidence>
<keyword evidence="13" id="KW-0675">Receptor</keyword>
<dbReference type="AlphaFoldDB" id="A0AAE1MB05"/>
<evidence type="ECO:0000256" key="12">
    <source>
        <dbReference type="ARBA" id="ARBA00023136"/>
    </source>
</evidence>
<dbReference type="GO" id="GO:0042742">
    <property type="term" value="P:defense response to bacterium"/>
    <property type="evidence" value="ECO:0007669"/>
    <property type="project" value="TreeGrafter"/>
</dbReference>
<dbReference type="CDD" id="cd23509">
    <property type="entry name" value="Gnk2-like"/>
    <property type="match status" value="2"/>
</dbReference>
<dbReference type="PANTHER" id="PTHR27002">
    <property type="entry name" value="RECEPTOR-LIKE SERINE/THREONINE-PROTEIN KINASE SD1-8"/>
    <property type="match status" value="1"/>
</dbReference>
<evidence type="ECO:0000256" key="9">
    <source>
        <dbReference type="ARBA" id="ARBA00022777"/>
    </source>
</evidence>
<evidence type="ECO:0000313" key="23">
    <source>
        <dbReference type="Proteomes" id="UP001293593"/>
    </source>
</evidence>
<dbReference type="FunFam" id="3.30.430.20:FF:000013">
    <property type="entry name" value="Cysteine-rich RLK (RECEPTOR-like protein kinase) 23"/>
    <property type="match status" value="1"/>
</dbReference>
<dbReference type="InterPro" id="IPR002902">
    <property type="entry name" value="GNK2"/>
</dbReference>
<dbReference type="FunFam" id="3.30.430.20:FF:000012">
    <property type="entry name" value="Cysteine-rich receptor-like protein kinase 25"/>
    <property type="match status" value="1"/>
</dbReference>
<evidence type="ECO:0008006" key="24">
    <source>
        <dbReference type="Google" id="ProtNLM"/>
    </source>
</evidence>
<organism evidence="22 23">
    <name type="scientific">Acacia crassicarpa</name>
    <name type="common">northern wattle</name>
    <dbReference type="NCBI Taxonomy" id="499986"/>
    <lineage>
        <taxon>Eukaryota</taxon>
        <taxon>Viridiplantae</taxon>
        <taxon>Streptophyta</taxon>
        <taxon>Embryophyta</taxon>
        <taxon>Tracheophyta</taxon>
        <taxon>Spermatophyta</taxon>
        <taxon>Magnoliopsida</taxon>
        <taxon>eudicotyledons</taxon>
        <taxon>Gunneridae</taxon>
        <taxon>Pentapetalae</taxon>
        <taxon>rosids</taxon>
        <taxon>fabids</taxon>
        <taxon>Fabales</taxon>
        <taxon>Fabaceae</taxon>
        <taxon>Caesalpinioideae</taxon>
        <taxon>mimosoid clade</taxon>
        <taxon>Acacieae</taxon>
        <taxon>Acacia</taxon>
    </lineage>
</organism>
<dbReference type="EMBL" id="JAWXYG010000011">
    <property type="protein sequence ID" value="KAK4258925.1"/>
    <property type="molecule type" value="Genomic_DNA"/>
</dbReference>
<dbReference type="GO" id="GO:0005886">
    <property type="term" value="C:plasma membrane"/>
    <property type="evidence" value="ECO:0007669"/>
    <property type="project" value="TreeGrafter"/>
</dbReference>
<dbReference type="Pfam" id="PF07714">
    <property type="entry name" value="PK_Tyr_Ser-Thr"/>
    <property type="match status" value="1"/>
</dbReference>
<dbReference type="SMART" id="SM00220">
    <property type="entry name" value="S_TKc"/>
    <property type="match status" value="1"/>
</dbReference>
<evidence type="ECO:0000256" key="16">
    <source>
        <dbReference type="ARBA" id="ARBA00047951"/>
    </source>
</evidence>
<evidence type="ECO:0000256" key="8">
    <source>
        <dbReference type="ARBA" id="ARBA00022741"/>
    </source>
</evidence>
<evidence type="ECO:0000313" key="22">
    <source>
        <dbReference type="EMBL" id="KAK4258925.1"/>
    </source>
</evidence>
<name>A0AAE1MB05_9FABA</name>
<dbReference type="Pfam" id="PF01657">
    <property type="entry name" value="Stress-antifung"/>
    <property type="match status" value="2"/>
</dbReference>
<keyword evidence="8 17" id="KW-0547">Nucleotide-binding</keyword>
<keyword evidence="7" id="KW-0677">Repeat</keyword>
<evidence type="ECO:0000256" key="3">
    <source>
        <dbReference type="ARBA" id="ARBA00022553"/>
    </source>
</evidence>
<keyword evidence="3" id="KW-0597">Phosphoprotein</keyword>
<keyword evidence="4" id="KW-0808">Transferase</keyword>
<dbReference type="CDD" id="cd14066">
    <property type="entry name" value="STKc_IRAK"/>
    <property type="match status" value="1"/>
</dbReference>
<feature type="chain" id="PRO_5042209449" description="Cysteine-rich receptor-like protein kinase" evidence="19">
    <location>
        <begin position="30"/>
        <end position="656"/>
    </location>
</feature>
<comment type="subcellular location">
    <subcellularLocation>
        <location evidence="1">Membrane</location>
        <topology evidence="1">Single-pass membrane protein</topology>
    </subcellularLocation>
</comment>
<dbReference type="InterPro" id="IPR038408">
    <property type="entry name" value="GNK2_sf"/>
</dbReference>
<evidence type="ECO:0000256" key="4">
    <source>
        <dbReference type="ARBA" id="ARBA00022679"/>
    </source>
</evidence>
<comment type="catalytic activity">
    <reaction evidence="16">
        <text>L-threonyl-[protein] + ATP = O-phospho-L-threonyl-[protein] + ADP + H(+)</text>
        <dbReference type="Rhea" id="RHEA:46608"/>
        <dbReference type="Rhea" id="RHEA-COMP:11060"/>
        <dbReference type="Rhea" id="RHEA-COMP:11605"/>
        <dbReference type="ChEBI" id="CHEBI:15378"/>
        <dbReference type="ChEBI" id="CHEBI:30013"/>
        <dbReference type="ChEBI" id="CHEBI:30616"/>
        <dbReference type="ChEBI" id="CHEBI:61977"/>
        <dbReference type="ChEBI" id="CHEBI:456216"/>
    </reaction>
</comment>
<feature type="domain" description="Gnk2-homologous" evidence="21">
    <location>
        <begin position="140"/>
        <end position="249"/>
    </location>
</feature>
<sequence length="656" mass="73911">MLVINMPSHKIILLFFFINFLYSATTTQAQPTYTNSSCSAATFTANSSFQSNLTSLLSTLASNNTAKIDFFNTTIRGGNNTLYGLFMCRGDVTLQLCHQCVVDATTNIRSLCNVSKEAVIWYEECMVRYSDRYIFSTVNTKPNRCGANSNNVANNQTGFINVLSTTMNKAADEAAKPDLGRKKFATEEASLQFQTMYCLVQCTPDLSPQGCRTCLRDAIRDLFICTNNRSIGGRVLYPSCNLRYELFTFYNSSGRPASPPPPSLFPATNSSQGKARTIMIVVVSVGGAVILFSLVFFLFRSLIRKRLRTELRQKYFGDESNTLEPLQFNLATIEAATNKFSQENCLGQGGFGQVHKGILSNGQEIAVKRLSKGSGQGAEEFKNEVLLIARLQHRNLVTLIGFCIEEQEKILIYEYVPNESLDYFLFGTQKNRRLTWEERYEIIRGVAGGILYLHEYSRLKIIHRDLKPSNILLDNEMNAKISDFGLARMVAINENEGNTRRIVGTYGYMPPEYAMFGLYSEKTDVFSFGVIILEIISGKKNVSCHDDSQYADSLLSYTWNQWSNEELLEMLDSNLKEMESYDEVSRCIQIGLLCVQKHPDARPSMATIVSYLSNESIELPHPQQPAMFLRPRRGLTSASKEYSSINDMSISDFFPR</sequence>
<dbReference type="PROSITE" id="PS50011">
    <property type="entry name" value="PROTEIN_KINASE_DOM"/>
    <property type="match status" value="1"/>
</dbReference>
<dbReference type="InterPro" id="IPR000719">
    <property type="entry name" value="Prot_kinase_dom"/>
</dbReference>
<feature type="binding site" evidence="17">
    <location>
        <position position="368"/>
    </location>
    <ligand>
        <name>ATP</name>
        <dbReference type="ChEBI" id="CHEBI:30616"/>
    </ligand>
</feature>
<feature type="domain" description="Gnk2-homologous" evidence="21">
    <location>
        <begin position="31"/>
        <end position="134"/>
    </location>
</feature>
<evidence type="ECO:0000256" key="19">
    <source>
        <dbReference type="SAM" id="SignalP"/>
    </source>
</evidence>
<dbReference type="InterPro" id="IPR017441">
    <property type="entry name" value="Protein_kinase_ATP_BS"/>
</dbReference>
<dbReference type="Gene3D" id="3.30.200.20">
    <property type="entry name" value="Phosphorylase Kinase, domain 1"/>
    <property type="match status" value="1"/>
</dbReference>
<keyword evidence="12 18" id="KW-0472">Membrane</keyword>
<evidence type="ECO:0000259" key="21">
    <source>
        <dbReference type="PROSITE" id="PS51473"/>
    </source>
</evidence>
<dbReference type="PROSITE" id="PS51473">
    <property type="entry name" value="GNK2"/>
    <property type="match status" value="2"/>
</dbReference>
<evidence type="ECO:0000256" key="17">
    <source>
        <dbReference type="PROSITE-ProRule" id="PRU10141"/>
    </source>
</evidence>
<feature type="domain" description="Protein kinase" evidence="20">
    <location>
        <begin position="340"/>
        <end position="617"/>
    </location>
</feature>
<keyword evidence="2" id="KW-0723">Serine/threonine-protein kinase</keyword>
<evidence type="ECO:0000256" key="15">
    <source>
        <dbReference type="ARBA" id="ARBA00047558"/>
    </source>
</evidence>